<dbReference type="Proteomes" id="UP000054018">
    <property type="component" value="Unassembled WGS sequence"/>
</dbReference>
<dbReference type="EMBL" id="KN833694">
    <property type="protein sequence ID" value="KIK28031.1"/>
    <property type="molecule type" value="Genomic_DNA"/>
</dbReference>
<organism evidence="2 3">
    <name type="scientific">Pisolithus microcarpus 441</name>
    <dbReference type="NCBI Taxonomy" id="765257"/>
    <lineage>
        <taxon>Eukaryota</taxon>
        <taxon>Fungi</taxon>
        <taxon>Dikarya</taxon>
        <taxon>Basidiomycota</taxon>
        <taxon>Agaricomycotina</taxon>
        <taxon>Agaricomycetes</taxon>
        <taxon>Agaricomycetidae</taxon>
        <taxon>Boletales</taxon>
        <taxon>Sclerodermatineae</taxon>
        <taxon>Pisolithaceae</taxon>
        <taxon>Pisolithus</taxon>
    </lineage>
</organism>
<feature type="domain" description="Polysaccharide lyase 14" evidence="1">
    <location>
        <begin position="77"/>
        <end position="286"/>
    </location>
</feature>
<dbReference type="AlphaFoldDB" id="A0A0C9ZFK0"/>
<evidence type="ECO:0000313" key="3">
    <source>
        <dbReference type="Proteomes" id="UP000054018"/>
    </source>
</evidence>
<dbReference type="Pfam" id="PF21294">
    <property type="entry name" value="Polysacc_lyase_14"/>
    <property type="match status" value="1"/>
</dbReference>
<proteinExistence type="predicted"/>
<reference evidence="3" key="2">
    <citation type="submission" date="2015-01" db="EMBL/GenBank/DDBJ databases">
        <title>Evolutionary Origins and Diversification of the Mycorrhizal Mutualists.</title>
        <authorList>
            <consortium name="DOE Joint Genome Institute"/>
            <consortium name="Mycorrhizal Genomics Consortium"/>
            <person name="Kohler A."/>
            <person name="Kuo A."/>
            <person name="Nagy L.G."/>
            <person name="Floudas D."/>
            <person name="Copeland A."/>
            <person name="Barry K.W."/>
            <person name="Cichocki N."/>
            <person name="Veneault-Fourrey C."/>
            <person name="LaButti K."/>
            <person name="Lindquist E.A."/>
            <person name="Lipzen A."/>
            <person name="Lundell T."/>
            <person name="Morin E."/>
            <person name="Murat C."/>
            <person name="Riley R."/>
            <person name="Ohm R."/>
            <person name="Sun H."/>
            <person name="Tunlid A."/>
            <person name="Henrissat B."/>
            <person name="Grigoriev I.V."/>
            <person name="Hibbett D.S."/>
            <person name="Martin F."/>
        </authorList>
    </citation>
    <scope>NUCLEOTIDE SEQUENCE [LARGE SCALE GENOMIC DNA]</scope>
    <source>
        <strain evidence="3">441</strain>
    </source>
</reference>
<dbReference type="InterPro" id="IPR048958">
    <property type="entry name" value="Polysacc_lyase_14"/>
</dbReference>
<dbReference type="PANTHER" id="PTHR40124:SF1">
    <property type="entry name" value="DISAGGREGATASE RELATED REPEAT PROTEIN"/>
    <property type="match status" value="1"/>
</dbReference>
<gene>
    <name evidence="2" type="ORF">PISMIDRAFT_27849</name>
</gene>
<dbReference type="Gene3D" id="2.60.120.200">
    <property type="match status" value="1"/>
</dbReference>
<sequence length="334" mass="35735">MASVSVSPTGVAAQYSLTTSTSLPFPTATQSSQDASTFITSQWSLFNGRLSWGGDNLAFVSDPFPNNPVAGSSTTSPNPVLQINYPAGSYSGGTGGAQWYTQWNASDGTTFNSMLLSYELAFDSDFNWVKGGKLPGLRGGPNTSSCSGGSQPTGNDCFSTRLMWRTGGAGEVYAYLLQPNNLCSQGNIICNSDFGISIDRGTFYFATGQWMRITMFVQMNDPPDVANGNLVLYFDDVQTISEQGLQFRSGTAVNVGGLYFSCQTLLLGSDDSWATPQSVNTYYRNFQLYGSSLPSNLTGQQVSSNVAPPLRLSPTTAVLAVLIAFALHLTWYGT</sequence>
<dbReference type="GO" id="GO:0016829">
    <property type="term" value="F:lyase activity"/>
    <property type="evidence" value="ECO:0007669"/>
    <property type="project" value="UniProtKB-KW"/>
</dbReference>
<reference evidence="2 3" key="1">
    <citation type="submission" date="2014-04" db="EMBL/GenBank/DDBJ databases">
        <authorList>
            <consortium name="DOE Joint Genome Institute"/>
            <person name="Kuo A."/>
            <person name="Kohler A."/>
            <person name="Costa M.D."/>
            <person name="Nagy L.G."/>
            <person name="Floudas D."/>
            <person name="Copeland A."/>
            <person name="Barry K.W."/>
            <person name="Cichocki N."/>
            <person name="Veneault-Fourrey C."/>
            <person name="LaButti K."/>
            <person name="Lindquist E.A."/>
            <person name="Lipzen A."/>
            <person name="Lundell T."/>
            <person name="Morin E."/>
            <person name="Murat C."/>
            <person name="Sun H."/>
            <person name="Tunlid A."/>
            <person name="Henrissat B."/>
            <person name="Grigoriev I.V."/>
            <person name="Hibbett D.S."/>
            <person name="Martin F."/>
            <person name="Nordberg H.P."/>
            <person name="Cantor M.N."/>
            <person name="Hua S.X."/>
        </authorList>
    </citation>
    <scope>NUCLEOTIDE SEQUENCE [LARGE SCALE GENOMIC DNA]</scope>
    <source>
        <strain evidence="2 3">441</strain>
    </source>
</reference>
<keyword evidence="3" id="KW-1185">Reference proteome</keyword>
<name>A0A0C9ZFK0_9AGAM</name>
<accession>A0A0C9ZFK0</accession>
<keyword evidence="2" id="KW-0456">Lyase</keyword>
<dbReference type="PANTHER" id="PTHR40124">
    <property type="match status" value="1"/>
</dbReference>
<dbReference type="OrthoDB" id="2395160at2759"/>
<dbReference type="STRING" id="765257.A0A0C9ZFK0"/>
<evidence type="ECO:0000259" key="1">
    <source>
        <dbReference type="Pfam" id="PF21294"/>
    </source>
</evidence>
<dbReference type="HOGENOM" id="CLU_049744_2_0_1"/>
<evidence type="ECO:0000313" key="2">
    <source>
        <dbReference type="EMBL" id="KIK28031.1"/>
    </source>
</evidence>
<protein>
    <submittedName>
        <fullName evidence="2">Polysaccharide lyase family 14 protein</fullName>
    </submittedName>
</protein>